<dbReference type="Proteomes" id="UP000625735">
    <property type="component" value="Unassembled WGS sequence"/>
</dbReference>
<dbReference type="AlphaFoldDB" id="A0A916Y8Z7"/>
<dbReference type="EMBL" id="BMFG01000013">
    <property type="protein sequence ID" value="GGD35250.1"/>
    <property type="molecule type" value="Genomic_DNA"/>
</dbReference>
<dbReference type="Gene3D" id="2.180.10.10">
    <property type="entry name" value="RHS repeat-associated core"/>
    <property type="match status" value="1"/>
</dbReference>
<reference evidence="1" key="1">
    <citation type="journal article" date="2014" name="Int. J. Syst. Evol. Microbiol.">
        <title>Complete genome sequence of Corynebacterium casei LMG S-19264T (=DSM 44701T), isolated from a smear-ripened cheese.</title>
        <authorList>
            <consortium name="US DOE Joint Genome Institute (JGI-PGF)"/>
            <person name="Walter F."/>
            <person name="Albersmeier A."/>
            <person name="Kalinowski J."/>
            <person name="Ruckert C."/>
        </authorList>
    </citation>
    <scope>NUCLEOTIDE SEQUENCE</scope>
    <source>
        <strain evidence="1">CGMCC 1.12506</strain>
    </source>
</reference>
<sequence>MTKDTTQNKIVYTYHTDTDTLATYKEFRLGQTKHLYYDKKGRIEKKNEFFNGKMEGQFFWFYEGELLSKDERIIRGKKYTHEFKYDDSKRLIEKVSYSNGVFQGNVKWFYDANGNMVKEESLQKDVLTTKNSTYNLANQLLTQTTTVNEKVIQSLDYNSVYASSEKEKEKNDKREKFMKRKTFYTFDTKGNWVLKKFLNDEKYYDFDQIDGKYHVKKRVIVYK</sequence>
<dbReference type="SUPFAM" id="SSF82185">
    <property type="entry name" value="Histone H3 K4-specific methyltransferase SET7/9 N-terminal domain"/>
    <property type="match status" value="1"/>
</dbReference>
<evidence type="ECO:0000313" key="1">
    <source>
        <dbReference type="EMBL" id="GGD35250.1"/>
    </source>
</evidence>
<gene>
    <name evidence="1" type="ORF">GCM10011343_26380</name>
</gene>
<comment type="caution">
    <text evidence="1">The sequence shown here is derived from an EMBL/GenBank/DDBJ whole genome shotgun (WGS) entry which is preliminary data.</text>
</comment>
<reference evidence="1" key="2">
    <citation type="submission" date="2020-09" db="EMBL/GenBank/DDBJ databases">
        <authorList>
            <person name="Sun Q."/>
            <person name="Zhou Y."/>
        </authorList>
    </citation>
    <scope>NUCLEOTIDE SEQUENCE</scope>
    <source>
        <strain evidence="1">CGMCC 1.12506</strain>
    </source>
</reference>
<proteinExistence type="predicted"/>
<evidence type="ECO:0008006" key="3">
    <source>
        <dbReference type="Google" id="ProtNLM"/>
    </source>
</evidence>
<evidence type="ECO:0000313" key="2">
    <source>
        <dbReference type="Proteomes" id="UP000625735"/>
    </source>
</evidence>
<accession>A0A916Y8Z7</accession>
<protein>
    <recommendedName>
        <fullName evidence="3">Antitoxin component YwqK of the YwqJK toxin-antitoxin module</fullName>
    </recommendedName>
</protein>
<organism evidence="1 2">
    <name type="scientific">Flavobacterium orientale</name>
    <dbReference type="NCBI Taxonomy" id="1756020"/>
    <lineage>
        <taxon>Bacteria</taxon>
        <taxon>Pseudomonadati</taxon>
        <taxon>Bacteroidota</taxon>
        <taxon>Flavobacteriia</taxon>
        <taxon>Flavobacteriales</taxon>
        <taxon>Flavobacteriaceae</taxon>
        <taxon>Flavobacterium</taxon>
    </lineage>
</organism>
<name>A0A916Y8Z7_9FLAO</name>
<keyword evidence="2" id="KW-1185">Reference proteome</keyword>